<name>A0ABQ7G1K7_DUNSA</name>
<proteinExistence type="predicted"/>
<evidence type="ECO:0000313" key="2">
    <source>
        <dbReference type="EMBL" id="KAF5828481.1"/>
    </source>
</evidence>
<keyword evidence="3" id="KW-1185">Reference proteome</keyword>
<feature type="compositionally biased region" description="Polar residues" evidence="1">
    <location>
        <begin position="134"/>
        <end position="144"/>
    </location>
</feature>
<comment type="caution">
    <text evidence="2">The sequence shown here is derived from an EMBL/GenBank/DDBJ whole genome shotgun (WGS) entry which is preliminary data.</text>
</comment>
<dbReference type="Proteomes" id="UP000815325">
    <property type="component" value="Unassembled WGS sequence"/>
</dbReference>
<gene>
    <name evidence="2" type="ORF">DUNSADRAFT_17559</name>
</gene>
<sequence>MCLRTRTRGLLSSYPAERSPHYRQPCQMLLRELWPSEKGKCPAGGLCTRTRHASRFTKMLLLRCPPFLKSEALGSAKLPCLLHCSARVWQFTFRLRGRGKRLLCVDQALKAWRSSHQAVFKPHSRRTEVVPASRDSNSGISITEQGPHHE</sequence>
<evidence type="ECO:0000256" key="1">
    <source>
        <dbReference type="SAM" id="MobiDB-lite"/>
    </source>
</evidence>
<feature type="region of interest" description="Disordered" evidence="1">
    <location>
        <begin position="123"/>
        <end position="150"/>
    </location>
</feature>
<reference evidence="2" key="1">
    <citation type="submission" date="2017-08" db="EMBL/GenBank/DDBJ databases">
        <authorList>
            <person name="Polle J.E."/>
            <person name="Barry K."/>
            <person name="Cushman J."/>
            <person name="Schmutz J."/>
            <person name="Tran D."/>
            <person name="Hathwaick L.T."/>
            <person name="Yim W.C."/>
            <person name="Jenkins J."/>
            <person name="Mckie-Krisberg Z.M."/>
            <person name="Prochnik S."/>
            <person name="Lindquist E."/>
            <person name="Dockter R.B."/>
            <person name="Adam C."/>
            <person name="Molina H."/>
            <person name="Bunkerborg J."/>
            <person name="Jin E."/>
            <person name="Buchheim M."/>
            <person name="Magnuson J."/>
        </authorList>
    </citation>
    <scope>NUCLEOTIDE SEQUENCE</scope>
    <source>
        <strain evidence="2">CCAP 19/18</strain>
    </source>
</reference>
<evidence type="ECO:0000313" key="3">
    <source>
        <dbReference type="Proteomes" id="UP000815325"/>
    </source>
</evidence>
<accession>A0ABQ7G1K7</accession>
<dbReference type="EMBL" id="MU070297">
    <property type="protein sequence ID" value="KAF5828481.1"/>
    <property type="molecule type" value="Genomic_DNA"/>
</dbReference>
<protein>
    <recommendedName>
        <fullName evidence="4">Encoded protein</fullName>
    </recommendedName>
</protein>
<evidence type="ECO:0008006" key="4">
    <source>
        <dbReference type="Google" id="ProtNLM"/>
    </source>
</evidence>
<organism evidence="2 3">
    <name type="scientific">Dunaliella salina</name>
    <name type="common">Green alga</name>
    <name type="synonym">Protococcus salinus</name>
    <dbReference type="NCBI Taxonomy" id="3046"/>
    <lineage>
        <taxon>Eukaryota</taxon>
        <taxon>Viridiplantae</taxon>
        <taxon>Chlorophyta</taxon>
        <taxon>core chlorophytes</taxon>
        <taxon>Chlorophyceae</taxon>
        <taxon>CS clade</taxon>
        <taxon>Chlamydomonadales</taxon>
        <taxon>Dunaliellaceae</taxon>
        <taxon>Dunaliella</taxon>
    </lineage>
</organism>